<dbReference type="EMBL" id="LZKJ01000008">
    <property type="protein sequence ID" value="OBI53467.1"/>
    <property type="molecule type" value="Genomic_DNA"/>
</dbReference>
<feature type="compositionally biased region" description="Basic and acidic residues" evidence="1">
    <location>
        <begin position="90"/>
        <end position="102"/>
    </location>
</feature>
<dbReference type="InterPro" id="IPR006448">
    <property type="entry name" value="Phage_term_ssu_P27"/>
</dbReference>
<gene>
    <name evidence="2" type="ORF">A5707_11380</name>
</gene>
<sequence length="102" mass="11305">MLDPGELVLLRELCRTVDRIDTIDHELARDGLTVVGSRGQLPRAHPLLYALAEAQKAVSRLVAELALPLPGEQVGRRRSPQQKAAAHSRWTREARLQDVSHG</sequence>
<feature type="region of interest" description="Disordered" evidence="1">
    <location>
        <begin position="73"/>
        <end position="102"/>
    </location>
</feature>
<evidence type="ECO:0000313" key="2">
    <source>
        <dbReference type="EMBL" id="OBI53467.1"/>
    </source>
</evidence>
<comment type="caution">
    <text evidence="2">The sequence shown here is derived from an EMBL/GenBank/DDBJ whole genome shotgun (WGS) entry which is preliminary data.</text>
</comment>
<protein>
    <submittedName>
        <fullName evidence="2">Uncharacterized protein</fullName>
    </submittedName>
</protein>
<evidence type="ECO:0000256" key="1">
    <source>
        <dbReference type="SAM" id="MobiDB-lite"/>
    </source>
</evidence>
<reference evidence="3" key="1">
    <citation type="submission" date="2016-06" db="EMBL/GenBank/DDBJ databases">
        <authorList>
            <person name="Sutton G."/>
            <person name="Brinkac L."/>
            <person name="Sanka R."/>
            <person name="Adams M."/>
            <person name="Lau E."/>
            <person name="Sam S."/>
            <person name="Sreng N."/>
            <person name="Him V."/>
            <person name="Kerleguer A."/>
            <person name="Cheng S."/>
        </authorList>
    </citation>
    <scope>NUCLEOTIDE SEQUENCE [LARGE SCALE GENOMIC DNA]</scope>
    <source>
        <strain evidence="3">E861</strain>
    </source>
</reference>
<proteinExistence type="predicted"/>
<accession>A0A1A2ZVH3</accession>
<dbReference type="Pfam" id="PF05119">
    <property type="entry name" value="Terminase_4"/>
    <property type="match status" value="1"/>
</dbReference>
<name>A0A1A2ZVH3_9MYCO</name>
<evidence type="ECO:0000313" key="3">
    <source>
        <dbReference type="Proteomes" id="UP000093592"/>
    </source>
</evidence>
<organism evidence="2 3">
    <name type="scientific">Mycobacterium kyorinense</name>
    <dbReference type="NCBI Taxonomy" id="487514"/>
    <lineage>
        <taxon>Bacteria</taxon>
        <taxon>Bacillati</taxon>
        <taxon>Actinomycetota</taxon>
        <taxon>Actinomycetes</taxon>
        <taxon>Mycobacteriales</taxon>
        <taxon>Mycobacteriaceae</taxon>
        <taxon>Mycobacterium</taxon>
    </lineage>
</organism>
<dbReference type="Proteomes" id="UP000093592">
    <property type="component" value="Unassembled WGS sequence"/>
</dbReference>
<dbReference type="AlphaFoldDB" id="A0A1A2ZVH3"/>